<dbReference type="Gene3D" id="3.90.70.10">
    <property type="entry name" value="Cysteine proteinases"/>
    <property type="match status" value="1"/>
</dbReference>
<dbReference type="Gene3D" id="1.10.238.10">
    <property type="entry name" value="EF-hand"/>
    <property type="match status" value="1"/>
</dbReference>
<keyword evidence="13" id="KW-0106">Calcium</keyword>
<dbReference type="Pfam" id="PF00648">
    <property type="entry name" value="Peptidase_C2"/>
    <property type="match status" value="1"/>
</dbReference>
<keyword evidence="6" id="KW-0963">Cytoplasm</keyword>
<dbReference type="Ensembl" id="ENSOMYT00000034620.2">
    <property type="protein sequence ID" value="ENSOMYP00000031753.2"/>
    <property type="gene ID" value="ENSOMYG00000014849.2"/>
</dbReference>
<keyword evidence="8 16" id="KW-0645">Protease</keyword>
<keyword evidence="19" id="KW-1185">Reference proteome</keyword>
<evidence type="ECO:0000256" key="1">
    <source>
        <dbReference type="ARBA" id="ARBA00001913"/>
    </source>
</evidence>
<dbReference type="GO" id="GO:0006508">
    <property type="term" value="P:proteolysis"/>
    <property type="evidence" value="ECO:0007669"/>
    <property type="project" value="UniProtKB-KW"/>
</dbReference>
<reference evidence="18" key="2">
    <citation type="submission" date="2025-08" db="UniProtKB">
        <authorList>
            <consortium name="Ensembl"/>
        </authorList>
    </citation>
    <scope>IDENTIFICATION</scope>
</reference>
<dbReference type="PANTHER" id="PTHR10183:SF284">
    <property type="entry name" value="CALPAIN-1 CATALYTIC SUBUNIT"/>
    <property type="match status" value="1"/>
</dbReference>
<feature type="domain" description="Calpain catalytic" evidence="17">
    <location>
        <begin position="50"/>
        <end position="349"/>
    </location>
</feature>
<evidence type="ECO:0000256" key="16">
    <source>
        <dbReference type="PROSITE-ProRule" id="PRU00239"/>
    </source>
</evidence>
<reference evidence="18" key="3">
    <citation type="submission" date="2025-09" db="UniProtKB">
        <authorList>
            <consortium name="Ensembl"/>
        </authorList>
    </citation>
    <scope>IDENTIFICATION</scope>
</reference>
<evidence type="ECO:0000256" key="10">
    <source>
        <dbReference type="ARBA" id="ARBA00022737"/>
    </source>
</evidence>
<reference evidence="18" key="1">
    <citation type="submission" date="2020-07" db="EMBL/GenBank/DDBJ databases">
        <title>A long reads based de novo assembly of the rainbow trout Arlee double haploid line genome.</title>
        <authorList>
            <person name="Gao G."/>
            <person name="Palti Y."/>
        </authorList>
    </citation>
    <scope>NUCLEOTIDE SEQUENCE [LARGE SCALE GENOMIC DNA]</scope>
</reference>
<keyword evidence="11 16" id="KW-0378">Hydrolase</keyword>
<dbReference type="InterPro" id="IPR000169">
    <property type="entry name" value="Pept_cys_AS"/>
</dbReference>
<evidence type="ECO:0000256" key="2">
    <source>
        <dbReference type="ARBA" id="ARBA00004236"/>
    </source>
</evidence>
<dbReference type="InterPro" id="IPR033883">
    <property type="entry name" value="C2_III"/>
</dbReference>
<evidence type="ECO:0000256" key="7">
    <source>
        <dbReference type="ARBA" id="ARBA00022553"/>
    </source>
</evidence>
<evidence type="ECO:0000259" key="17">
    <source>
        <dbReference type="PROSITE" id="PS50203"/>
    </source>
</evidence>
<keyword evidence="10" id="KW-0677">Repeat</keyword>
<feature type="active site" evidence="15 16">
    <location>
        <position position="267"/>
    </location>
</feature>
<evidence type="ECO:0000313" key="18">
    <source>
        <dbReference type="Ensembl" id="ENSOMYP00000031753.2"/>
    </source>
</evidence>
<dbReference type="SMART" id="SM00720">
    <property type="entry name" value="calpain_III"/>
    <property type="match status" value="1"/>
</dbReference>
<evidence type="ECO:0000256" key="15">
    <source>
        <dbReference type="PIRSR" id="PIRSR622684-1"/>
    </source>
</evidence>
<evidence type="ECO:0000313" key="19">
    <source>
        <dbReference type="Proteomes" id="UP000694395"/>
    </source>
</evidence>
<dbReference type="PROSITE" id="PS00139">
    <property type="entry name" value="THIOL_PROTEASE_CYS"/>
    <property type="match status" value="1"/>
</dbReference>
<dbReference type="GO" id="GO:0005737">
    <property type="term" value="C:cytoplasm"/>
    <property type="evidence" value="ECO:0007669"/>
    <property type="project" value="UniProtKB-SubCell"/>
</dbReference>
<protein>
    <submittedName>
        <fullName evidence="18">Calpain 1</fullName>
    </submittedName>
</protein>
<dbReference type="FunFam" id="2.60.120.380:FF:000001">
    <property type="entry name" value="Calpain-1 catalytic subunit"/>
    <property type="match status" value="1"/>
</dbReference>
<dbReference type="InterPro" id="IPR022684">
    <property type="entry name" value="Calpain_cysteine_protease"/>
</dbReference>
<dbReference type="InterPro" id="IPR038765">
    <property type="entry name" value="Papain-like_cys_pep_sf"/>
</dbReference>
<evidence type="ECO:0000256" key="13">
    <source>
        <dbReference type="ARBA" id="ARBA00022837"/>
    </source>
</evidence>
<dbReference type="GO" id="GO:0004198">
    <property type="term" value="F:calcium-dependent cysteine-type endopeptidase activity"/>
    <property type="evidence" value="ECO:0007669"/>
    <property type="project" value="InterPro"/>
</dbReference>
<name>A0A8C7Q1V7_ONCMY</name>
<dbReference type="InterPro" id="IPR022683">
    <property type="entry name" value="Calpain_III"/>
</dbReference>
<gene>
    <name evidence="18" type="primary">LOC110531583</name>
</gene>
<dbReference type="PRINTS" id="PR00704">
    <property type="entry name" value="CALPAIN"/>
</dbReference>
<proteinExistence type="inferred from homology"/>
<evidence type="ECO:0000256" key="12">
    <source>
        <dbReference type="ARBA" id="ARBA00022807"/>
    </source>
</evidence>
<dbReference type="GO" id="GO:0046872">
    <property type="term" value="F:metal ion binding"/>
    <property type="evidence" value="ECO:0007669"/>
    <property type="project" value="UniProtKB-KW"/>
</dbReference>
<dbReference type="CDD" id="cd00214">
    <property type="entry name" value="Calpain_III"/>
    <property type="match status" value="1"/>
</dbReference>
<evidence type="ECO:0000256" key="4">
    <source>
        <dbReference type="ARBA" id="ARBA00007623"/>
    </source>
</evidence>
<dbReference type="AlphaFoldDB" id="A0A8C7Q1V7"/>
<dbReference type="Gene3D" id="2.60.120.380">
    <property type="match status" value="1"/>
</dbReference>
<dbReference type="CDD" id="cd00044">
    <property type="entry name" value="CysPc"/>
    <property type="match status" value="1"/>
</dbReference>
<sequence length="674" mass="76108">MEQVYASGMAAKLRSQWDRDEGLGQNHNAVKFQGQDFESLRAQCLQSSSLFEDSLFPCAASSLGFNELGPRSSKTQGVRWKRPPEICTRPQFIMDGATRTDICQGALGDCWLLAAIASLTLNDNLLHRVVPHGQDFGGQYAGIFHFQFWQYGEWVEVVIDDRLPVKDGKLLFVHSAEGGEFWSALLEKAYAKLNGCYEALSGGSTSEGFEDFTGGVTEMFELRKAPSDLYSIISRAVERGSLLGCSIDITGSHDMEAVTFKKLVKGHAYSLTGVDEVVYRGNKTKLVRIRNPWGEIEWTGAWSDNSREWEGVDRSVRGRLQNCSEDGEFWMSFSDFLLEFTRLEICNLTADALEATQQKKWSSAVYQGEWRSGSTAGGCRNFPATFWINPQFKVALQHPDTAGQSDCSFLVALMQKDRRKKRKEGKDMETIGFAIYEYMGKSGVHLKRDFFLTHGSSARSELFINLREVSSRFQLPAGEYIIVPSTFEPKKEGDFVLRVFSEKPLDDDVTAELPAETELDESQIDAGFKSLFRQLAGEDMEISATELQTILNRIMTKREFLDRVLQTDGSGKLGLTEFHVLWEKIKRYLVRLSDPRDLYESISSIEMVPTFGLCVISPGFKLTNHLFQLIILRYTEADLAVDFDNFVTCLVRLETMFSESFYADGVIQLNFFQV</sequence>
<keyword evidence="5" id="KW-1003">Cell membrane</keyword>
<comment type="cofactor">
    <cofactor evidence="1">
        <name>Ca(2+)</name>
        <dbReference type="ChEBI" id="CHEBI:29108"/>
    </cofactor>
</comment>
<accession>A0A8C7Q1V7</accession>
<dbReference type="PANTHER" id="PTHR10183">
    <property type="entry name" value="CALPAIN"/>
    <property type="match status" value="1"/>
</dbReference>
<keyword evidence="14" id="KW-0472">Membrane</keyword>
<evidence type="ECO:0000256" key="6">
    <source>
        <dbReference type="ARBA" id="ARBA00022490"/>
    </source>
</evidence>
<dbReference type="InterPro" id="IPR001300">
    <property type="entry name" value="Peptidase_C2_calpain_cat"/>
</dbReference>
<organism evidence="18 19">
    <name type="scientific">Oncorhynchus mykiss</name>
    <name type="common">Rainbow trout</name>
    <name type="synonym">Salmo gairdneri</name>
    <dbReference type="NCBI Taxonomy" id="8022"/>
    <lineage>
        <taxon>Eukaryota</taxon>
        <taxon>Metazoa</taxon>
        <taxon>Chordata</taxon>
        <taxon>Craniata</taxon>
        <taxon>Vertebrata</taxon>
        <taxon>Euteleostomi</taxon>
        <taxon>Actinopterygii</taxon>
        <taxon>Neopterygii</taxon>
        <taxon>Teleostei</taxon>
        <taxon>Protacanthopterygii</taxon>
        <taxon>Salmoniformes</taxon>
        <taxon>Salmonidae</taxon>
        <taxon>Salmoninae</taxon>
        <taxon>Oncorhynchus</taxon>
    </lineage>
</organism>
<evidence type="ECO:0000256" key="11">
    <source>
        <dbReference type="ARBA" id="ARBA00022801"/>
    </source>
</evidence>
<dbReference type="Proteomes" id="UP000694395">
    <property type="component" value="Chromosome 9"/>
</dbReference>
<dbReference type="SUPFAM" id="SSF49758">
    <property type="entry name" value="Calpain large subunit, middle domain (domain III)"/>
    <property type="match status" value="1"/>
</dbReference>
<dbReference type="SMART" id="SM00230">
    <property type="entry name" value="CysPc"/>
    <property type="match status" value="1"/>
</dbReference>
<keyword evidence="12 16" id="KW-0788">Thiol protease</keyword>
<dbReference type="PROSITE" id="PS50203">
    <property type="entry name" value="CALPAIN_CAT"/>
    <property type="match status" value="1"/>
</dbReference>
<feature type="active site" evidence="15 16">
    <location>
        <position position="110"/>
    </location>
</feature>
<dbReference type="FunFam" id="3.90.70.10:FF:000001">
    <property type="entry name" value="Calpain-1 catalytic subunit"/>
    <property type="match status" value="1"/>
</dbReference>
<keyword evidence="7" id="KW-0597">Phosphoprotein</keyword>
<evidence type="ECO:0000256" key="14">
    <source>
        <dbReference type="ARBA" id="ARBA00023136"/>
    </source>
</evidence>
<dbReference type="InterPro" id="IPR011992">
    <property type="entry name" value="EF-hand-dom_pair"/>
</dbReference>
<dbReference type="SUPFAM" id="SSF54001">
    <property type="entry name" value="Cysteine proteinases"/>
    <property type="match status" value="1"/>
</dbReference>
<dbReference type="GO" id="GO:0005886">
    <property type="term" value="C:plasma membrane"/>
    <property type="evidence" value="ECO:0007669"/>
    <property type="project" value="UniProtKB-SubCell"/>
</dbReference>
<feature type="active site" evidence="15 16">
    <location>
        <position position="291"/>
    </location>
</feature>
<dbReference type="InterPro" id="IPR022682">
    <property type="entry name" value="Calpain_domain_III"/>
</dbReference>
<evidence type="ECO:0000256" key="3">
    <source>
        <dbReference type="ARBA" id="ARBA00004496"/>
    </source>
</evidence>
<evidence type="ECO:0000256" key="8">
    <source>
        <dbReference type="ARBA" id="ARBA00022670"/>
    </source>
</evidence>
<dbReference type="InterPro" id="IPR036213">
    <property type="entry name" value="Calpain_III_sf"/>
</dbReference>
<dbReference type="SUPFAM" id="SSF47473">
    <property type="entry name" value="EF-hand"/>
    <property type="match status" value="1"/>
</dbReference>
<evidence type="ECO:0000256" key="9">
    <source>
        <dbReference type="ARBA" id="ARBA00022723"/>
    </source>
</evidence>
<keyword evidence="9" id="KW-0479">Metal-binding</keyword>
<comment type="similarity">
    <text evidence="4">Belongs to the peptidase C2 family.</text>
</comment>
<evidence type="ECO:0000256" key="5">
    <source>
        <dbReference type="ARBA" id="ARBA00022475"/>
    </source>
</evidence>
<dbReference type="Pfam" id="PF01067">
    <property type="entry name" value="Calpain_III"/>
    <property type="match status" value="1"/>
</dbReference>
<dbReference type="GeneTree" id="ENSGT00940000159147"/>
<comment type="subcellular location">
    <subcellularLocation>
        <location evidence="2">Cell membrane</location>
    </subcellularLocation>
    <subcellularLocation>
        <location evidence="3">Cytoplasm</location>
    </subcellularLocation>
</comment>